<accession>A0A8S0QHU2</accession>
<evidence type="ECO:0000256" key="1">
    <source>
        <dbReference type="ARBA" id="ARBA00010515"/>
    </source>
</evidence>
<dbReference type="Gramene" id="OE9A064957T1">
    <property type="protein sequence ID" value="OE9A064957C1"/>
    <property type="gene ID" value="OE9A064957"/>
</dbReference>
<name>A0A8S0QHU2_OLEEU</name>
<dbReference type="GO" id="GO:0016787">
    <property type="term" value="F:hydrolase activity"/>
    <property type="evidence" value="ECO:0007669"/>
    <property type="project" value="InterPro"/>
</dbReference>
<dbReference type="Gene3D" id="3.40.50.1820">
    <property type="entry name" value="alpha/beta hydrolase"/>
    <property type="match status" value="1"/>
</dbReference>
<evidence type="ECO:0000313" key="4">
    <source>
        <dbReference type="EMBL" id="CAA2967393.1"/>
    </source>
</evidence>
<dbReference type="InterPro" id="IPR029058">
    <property type="entry name" value="AB_hydrolase_fold"/>
</dbReference>
<organism evidence="4 5">
    <name type="scientific">Olea europaea subsp. europaea</name>
    <dbReference type="NCBI Taxonomy" id="158383"/>
    <lineage>
        <taxon>Eukaryota</taxon>
        <taxon>Viridiplantae</taxon>
        <taxon>Streptophyta</taxon>
        <taxon>Embryophyta</taxon>
        <taxon>Tracheophyta</taxon>
        <taxon>Spermatophyta</taxon>
        <taxon>Magnoliopsida</taxon>
        <taxon>eudicotyledons</taxon>
        <taxon>Gunneridae</taxon>
        <taxon>Pentapetalae</taxon>
        <taxon>asterids</taxon>
        <taxon>lamiids</taxon>
        <taxon>Lamiales</taxon>
        <taxon>Oleaceae</taxon>
        <taxon>Oleeae</taxon>
        <taxon>Olea</taxon>
    </lineage>
</organism>
<gene>
    <name evidence="4" type="ORF">OLEA9_A064957</name>
</gene>
<dbReference type="PANTHER" id="PTHR23024:SF479">
    <property type="entry name" value="CARBOXYLESTERASE 2-RELATED"/>
    <property type="match status" value="1"/>
</dbReference>
<dbReference type="PANTHER" id="PTHR23024">
    <property type="entry name" value="ARYLACETAMIDE DEACETYLASE"/>
    <property type="match status" value="1"/>
</dbReference>
<keyword evidence="5" id="KW-1185">Reference proteome</keyword>
<evidence type="ECO:0000256" key="2">
    <source>
        <dbReference type="PROSITE-ProRule" id="PRU10038"/>
    </source>
</evidence>
<comment type="similarity">
    <text evidence="1">Belongs to the 'GDXG' lipolytic enzyme family.</text>
</comment>
<proteinExistence type="inferred from homology"/>
<dbReference type="PROSITE" id="PS01174">
    <property type="entry name" value="LIPASE_GDXG_SER"/>
    <property type="match status" value="1"/>
</dbReference>
<dbReference type="SUPFAM" id="SSF53474">
    <property type="entry name" value="alpha/beta-Hydrolases"/>
    <property type="match status" value="1"/>
</dbReference>
<evidence type="ECO:0000313" key="5">
    <source>
        <dbReference type="Proteomes" id="UP000594638"/>
    </source>
</evidence>
<dbReference type="AlphaFoldDB" id="A0A8S0QHU2"/>
<dbReference type="EMBL" id="CACTIH010001882">
    <property type="protein sequence ID" value="CAA2967393.1"/>
    <property type="molecule type" value="Genomic_DNA"/>
</dbReference>
<protein>
    <submittedName>
        <fullName evidence="4">Probable carboxylesterase 12</fullName>
    </submittedName>
</protein>
<dbReference type="Pfam" id="PF07859">
    <property type="entry name" value="Abhydrolase_3"/>
    <property type="match status" value="1"/>
</dbReference>
<feature type="active site" evidence="2">
    <location>
        <position position="194"/>
    </location>
</feature>
<dbReference type="OrthoDB" id="408631at2759"/>
<dbReference type="InterPro" id="IPR033140">
    <property type="entry name" value="Lipase_GDXG_put_SER_AS"/>
</dbReference>
<reference evidence="4 5" key="1">
    <citation type="submission" date="2019-12" db="EMBL/GenBank/DDBJ databases">
        <authorList>
            <person name="Alioto T."/>
            <person name="Alioto T."/>
            <person name="Gomez Garrido J."/>
        </authorList>
    </citation>
    <scope>NUCLEOTIDE SEQUENCE [LARGE SCALE GENOMIC DNA]</scope>
</reference>
<dbReference type="InterPro" id="IPR050466">
    <property type="entry name" value="Carboxylest/Gibb_receptor"/>
</dbReference>
<dbReference type="InterPro" id="IPR013094">
    <property type="entry name" value="AB_hydrolase_3"/>
</dbReference>
<evidence type="ECO:0000259" key="3">
    <source>
        <dbReference type="Pfam" id="PF07859"/>
    </source>
</evidence>
<sequence>MYTAKWPTLPYWISSINFPRHLRKLQPKPQPCFIMASNETDIPPFFRIYKDGKVERYFKIDFVPPSHDPTTDVQSKDVVFSPENAVSARLFLPKSATSHNQKLPLLIYIHGGGFTLESAFSSQYHSYVNTLVAEAKAIAVSIEYRLAPEHALPACYEDCWEAINWVKLHATGQGPDPWLNDYADFDRIFIAGDSAGANIAHHMAIQTGINGIKILGIILVHPFFADDEASQLLDFICRDLTGIYDPRRNPVEEMDMMAKMECNKVLVCTSEKDGLRGKGWHYYETVKKSNWKGEIELLDFEEEGHVFHLLNPTSENAALLMKKIVDFLN</sequence>
<dbReference type="Proteomes" id="UP000594638">
    <property type="component" value="Unassembled WGS sequence"/>
</dbReference>
<feature type="domain" description="Alpha/beta hydrolase fold-3" evidence="3">
    <location>
        <begin position="106"/>
        <end position="308"/>
    </location>
</feature>
<comment type="caution">
    <text evidence="4">The sequence shown here is derived from an EMBL/GenBank/DDBJ whole genome shotgun (WGS) entry which is preliminary data.</text>
</comment>